<sequence>MGNDVFANGRELSCKAGSGKSICAFPDVCFTPPQTPATPPGVPIPYPNTGMSSDTSKGSRDVKITKKEVMLKNKSMFKKSVGDQAGCAPKKGVVTSQTGGKVYFNSWSMDVKIEGENAVRHLDLTTHNHGSVPGNTPTWPFIDSMAIDVDGKSDDPCQKDKKKEQDACKDYQPHKEDGEDACAAAGFVAPETGSAFTRDKHKNMSKSRKRVANECLTARACKLVPKDAPSGKKPGCCPGQTPHHLVEASAFFKTGRGTSKSSKTSRLTIASGGADGKTGYDEGDAPCVCAFGPNQYQGAHGVLHTFQGAANKADSKTGEPVTFGNGASTTTPSVSYAEARKNGAEALNKTFPKAKCDKKCTEAQLDAYHKDEVGVGDNDRLKLVDTGYTKDVDIANAEKLVDAGFDVSKAGLSPGTTGFSKLATGE</sequence>
<feature type="region of interest" description="Disordered" evidence="1">
    <location>
        <begin position="39"/>
        <end position="60"/>
    </location>
</feature>
<reference evidence="3 4" key="1">
    <citation type="submission" date="2020-08" db="EMBL/GenBank/DDBJ databases">
        <title>Genomic Encyclopedia of Type Strains, Phase IV (KMG-IV): sequencing the most valuable type-strain genomes for metagenomic binning, comparative biology and taxonomic classification.</title>
        <authorList>
            <person name="Goeker M."/>
        </authorList>
    </citation>
    <scope>NUCLEOTIDE SEQUENCE [LARGE SCALE GENOMIC DNA]</scope>
    <source>
        <strain evidence="3 4">DSM 101064</strain>
    </source>
</reference>
<protein>
    <recommendedName>
        <fullName evidence="2">Tox-GHH2 domain-containing protein</fullName>
    </recommendedName>
</protein>
<dbReference type="AlphaFoldDB" id="A0A7W9EZ04"/>
<dbReference type="RefSeq" id="WP_183530267.1">
    <property type="nucleotide sequence ID" value="NZ_JACIJM010000009.1"/>
</dbReference>
<evidence type="ECO:0000313" key="4">
    <source>
        <dbReference type="Proteomes" id="UP000535415"/>
    </source>
</evidence>
<dbReference type="InterPro" id="IPR028917">
    <property type="entry name" value="Tox-GHH2_domain"/>
</dbReference>
<evidence type="ECO:0000256" key="1">
    <source>
        <dbReference type="SAM" id="MobiDB-lite"/>
    </source>
</evidence>
<dbReference type="CDD" id="cd14740">
    <property type="entry name" value="PAAR_4"/>
    <property type="match status" value="1"/>
</dbReference>
<feature type="domain" description="Tox-GHH2" evidence="2">
    <location>
        <begin position="240"/>
        <end position="369"/>
    </location>
</feature>
<name>A0A7W9EZ04_9RHOB</name>
<keyword evidence="4" id="KW-1185">Reference proteome</keyword>
<proteinExistence type="predicted"/>
<comment type="caution">
    <text evidence="3">The sequence shown here is derived from an EMBL/GenBank/DDBJ whole genome shotgun (WGS) entry which is preliminary data.</text>
</comment>
<evidence type="ECO:0000313" key="3">
    <source>
        <dbReference type="EMBL" id="MBB5723234.1"/>
    </source>
</evidence>
<dbReference type="Proteomes" id="UP000535415">
    <property type="component" value="Unassembled WGS sequence"/>
</dbReference>
<gene>
    <name evidence="3" type="ORF">FHS72_002874</name>
</gene>
<dbReference type="Pfam" id="PF15635">
    <property type="entry name" value="Tox-GHH2"/>
    <property type="match status" value="1"/>
</dbReference>
<organism evidence="3 4">
    <name type="scientific">Yoonia ponticola</name>
    <dbReference type="NCBI Taxonomy" id="1524255"/>
    <lineage>
        <taxon>Bacteria</taxon>
        <taxon>Pseudomonadati</taxon>
        <taxon>Pseudomonadota</taxon>
        <taxon>Alphaproteobacteria</taxon>
        <taxon>Rhodobacterales</taxon>
        <taxon>Paracoccaceae</taxon>
        <taxon>Yoonia</taxon>
    </lineage>
</organism>
<dbReference type="EMBL" id="JACIJM010000009">
    <property type="protein sequence ID" value="MBB5723234.1"/>
    <property type="molecule type" value="Genomic_DNA"/>
</dbReference>
<dbReference type="Pfam" id="PF13665">
    <property type="entry name" value="Tox-PAAR-like"/>
    <property type="match status" value="1"/>
</dbReference>
<evidence type="ECO:0000259" key="2">
    <source>
        <dbReference type="Pfam" id="PF15635"/>
    </source>
</evidence>
<feature type="region of interest" description="Disordered" evidence="1">
    <location>
        <begin position="152"/>
        <end position="175"/>
    </location>
</feature>
<accession>A0A7W9EZ04</accession>